<evidence type="ECO:0000259" key="2">
    <source>
        <dbReference type="Pfam" id="PF12945"/>
    </source>
</evidence>
<dbReference type="Pfam" id="PF12945">
    <property type="entry name" value="PilZNR"/>
    <property type="match status" value="1"/>
</dbReference>
<dbReference type="RefSeq" id="WP_307223870.1">
    <property type="nucleotide sequence ID" value="NZ_CP116940.1"/>
</dbReference>
<evidence type="ECO:0000313" key="4">
    <source>
        <dbReference type="Proteomes" id="UP001239167"/>
    </source>
</evidence>
<dbReference type="InterPro" id="IPR009926">
    <property type="entry name" value="T3SS_YcgR_PilZN"/>
</dbReference>
<protein>
    <submittedName>
        <fullName evidence="3">C-di-GMP-binding flagellar brake protein YcgR</fullName>
    </submittedName>
</protein>
<name>A0ABT9Y9H6_9FIRM</name>
<keyword evidence="4" id="KW-1185">Reference proteome</keyword>
<dbReference type="Pfam" id="PF07238">
    <property type="entry name" value="PilZ"/>
    <property type="match status" value="1"/>
</dbReference>
<dbReference type="InterPro" id="IPR009875">
    <property type="entry name" value="PilZ_domain"/>
</dbReference>
<feature type="domain" description="PilZ" evidence="1">
    <location>
        <begin position="108"/>
        <end position="215"/>
    </location>
</feature>
<gene>
    <name evidence="3" type="ORF">J2S01_001478</name>
</gene>
<dbReference type="Proteomes" id="UP001239167">
    <property type="component" value="Unassembled WGS sequence"/>
</dbReference>
<accession>A0ABT9Y9H6</accession>
<evidence type="ECO:0000313" key="3">
    <source>
        <dbReference type="EMBL" id="MDQ0203759.1"/>
    </source>
</evidence>
<organism evidence="3 4">
    <name type="scientific">Pectinatus haikarae</name>
    <dbReference type="NCBI Taxonomy" id="349096"/>
    <lineage>
        <taxon>Bacteria</taxon>
        <taxon>Bacillati</taxon>
        <taxon>Bacillota</taxon>
        <taxon>Negativicutes</taxon>
        <taxon>Selenomonadales</taxon>
        <taxon>Selenomonadaceae</taxon>
        <taxon>Pectinatus</taxon>
    </lineage>
</organism>
<proteinExistence type="predicted"/>
<feature type="domain" description="Type III secretion system flagellar brake protein YcgR PilZN" evidence="2">
    <location>
        <begin position="14"/>
        <end position="99"/>
    </location>
</feature>
<keyword evidence="3" id="KW-0282">Flagellum</keyword>
<keyword evidence="3" id="KW-0969">Cilium</keyword>
<keyword evidence="3" id="KW-0966">Cell projection</keyword>
<comment type="caution">
    <text evidence="3">The sequence shown here is derived from an EMBL/GenBank/DDBJ whole genome shotgun (WGS) entry which is preliminary data.</text>
</comment>
<dbReference type="Gene3D" id="2.40.10.220">
    <property type="entry name" value="predicted glycosyltransferase like domains"/>
    <property type="match status" value="1"/>
</dbReference>
<reference evidence="3 4" key="1">
    <citation type="submission" date="2023-07" db="EMBL/GenBank/DDBJ databases">
        <title>Genomic Encyclopedia of Type Strains, Phase IV (KMG-IV): sequencing the most valuable type-strain genomes for metagenomic binning, comparative biology and taxonomic classification.</title>
        <authorList>
            <person name="Goeker M."/>
        </authorList>
    </citation>
    <scope>NUCLEOTIDE SEQUENCE [LARGE SCALE GENOMIC DNA]</scope>
    <source>
        <strain evidence="3 4">DSM 16980</strain>
    </source>
</reference>
<evidence type="ECO:0000259" key="1">
    <source>
        <dbReference type="Pfam" id="PF07238"/>
    </source>
</evidence>
<dbReference type="EMBL" id="JAUSUE010000009">
    <property type="protein sequence ID" value="MDQ0203759.1"/>
    <property type="molecule type" value="Genomic_DNA"/>
</dbReference>
<sequence>MKRIDVFETKKVLKIGQRVEISKIGDVDDEQSEVYTSRVEDIKNDDVFLALPMDSMLRPVIPRAGQIIEGRIIEQNHIYSFTARYGHMDKKIIPVWKLTMNATVVKSQNREFVRIPAVVALKISVAAKDGSLGVPFRTDSVDMSGNGVSFLSAEPFPLGTILTVETTPIPSVGRIHTFVEVKRCAFLKNGEKYLIGGRFTDLSKAIQNRLVKYLFSKQRELINKGIISK</sequence>